<feature type="transmembrane region" description="Helical" evidence="5">
    <location>
        <begin position="249"/>
        <end position="267"/>
    </location>
</feature>
<dbReference type="InterPro" id="IPR001902">
    <property type="entry name" value="SLC26A/SulP_fam"/>
</dbReference>
<dbReference type="PROSITE" id="PS50801">
    <property type="entry name" value="STAS"/>
    <property type="match status" value="1"/>
</dbReference>
<dbReference type="InterPro" id="IPR002645">
    <property type="entry name" value="STAS_dom"/>
</dbReference>
<evidence type="ECO:0000313" key="7">
    <source>
        <dbReference type="EMBL" id="MQR01783.1"/>
    </source>
</evidence>
<dbReference type="OrthoDB" id="9769739at2"/>
<name>A0A843YVR5_9BURK</name>
<dbReference type="AlphaFoldDB" id="A0A843YVR5"/>
<feature type="transmembrane region" description="Helical" evidence="5">
    <location>
        <begin position="352"/>
        <end position="370"/>
    </location>
</feature>
<dbReference type="Gene3D" id="3.30.750.24">
    <property type="entry name" value="STAS domain"/>
    <property type="match status" value="1"/>
</dbReference>
<feature type="transmembrane region" description="Helical" evidence="5">
    <location>
        <begin position="288"/>
        <end position="305"/>
    </location>
</feature>
<comment type="caution">
    <text evidence="7">The sequence shown here is derived from an EMBL/GenBank/DDBJ whole genome shotgun (WGS) entry which is preliminary data.</text>
</comment>
<dbReference type="EMBL" id="WINI01000007">
    <property type="protein sequence ID" value="MQR01783.1"/>
    <property type="molecule type" value="Genomic_DNA"/>
</dbReference>
<feature type="transmembrane region" description="Helical" evidence="5">
    <location>
        <begin position="67"/>
        <end position="90"/>
    </location>
</feature>
<gene>
    <name evidence="7" type="ORF">GEV47_13975</name>
</gene>
<feature type="transmembrane region" description="Helical" evidence="5">
    <location>
        <begin position="96"/>
        <end position="118"/>
    </location>
</feature>
<dbReference type="PANTHER" id="PTHR11814">
    <property type="entry name" value="SULFATE TRANSPORTER"/>
    <property type="match status" value="1"/>
</dbReference>
<accession>A0A843YVR5</accession>
<sequence length="557" mass="59285">MASLPARKQNINISWPDLIAGLSIAGLLLPEAVAYSSIANLPPQTGVIALFAGLLCYGLFGSSRFAIVSATSSSAAVMAAAITAMTAAMANGDPQLRMTLAIGLVMVTGLFFLLAGLLRLGGITAFIAKPVLRGFAFGLALVIIVKQFASMVNVHPVHNDMLRYVGALLEQSEHWNWIAVAVGALALALLFLFSRISYCRYLPGGLIVIVLGVAAEKWLNLSQHGVQLVGTIPLQLVMPSLPLLSYSDWMNLGELAIAMVMILYAESYGSIRSFAMKHGDTVDPDRDLLAIGAANLLSGMFHGMPVGAGYSATSANEAAGATSRLAGWVAALVVLLIVLTLLPFIALTPQPVLAAVVIHAVSHTLNPAIFRPYFTWRRDRLLVVTAVIAVLALGVLNGLLVAIGMSLLLMLRQLSASSIMILGRLGDSHDFVNLKTHPTAKALPGILILRPNEPLFFANAERILSQARQEINAAVPPVQNIIISLEESPDLDSSSIEALTDFCHAIGSNKRIVLTRLKDPVLEILQKVDPPILPQESLSGLSVDEAVRVMLRGQSVC</sequence>
<dbReference type="InterPro" id="IPR011547">
    <property type="entry name" value="SLC26A/SulP_dom"/>
</dbReference>
<comment type="subcellular location">
    <subcellularLocation>
        <location evidence="1">Membrane</location>
        <topology evidence="1">Multi-pass membrane protein</topology>
    </subcellularLocation>
</comment>
<feature type="transmembrane region" description="Helical" evidence="5">
    <location>
        <begin position="201"/>
        <end position="219"/>
    </location>
</feature>
<proteinExistence type="predicted"/>
<evidence type="ECO:0000256" key="2">
    <source>
        <dbReference type="ARBA" id="ARBA00022692"/>
    </source>
</evidence>
<evidence type="ECO:0000313" key="8">
    <source>
        <dbReference type="Proteomes" id="UP000451565"/>
    </source>
</evidence>
<keyword evidence="3 5" id="KW-1133">Transmembrane helix</keyword>
<dbReference type="GO" id="GO:0055085">
    <property type="term" value="P:transmembrane transport"/>
    <property type="evidence" value="ECO:0007669"/>
    <property type="project" value="InterPro"/>
</dbReference>
<reference evidence="7 8" key="1">
    <citation type="submission" date="2019-10" db="EMBL/GenBank/DDBJ databases">
        <title>Glaciimonas soli sp. nov., a psychrophilic bacterium isolated from the forest soil of a high elevation mountain in Taiwan.</title>
        <authorList>
            <person name="Wang L.-T."/>
            <person name="Shieh W.Y."/>
        </authorList>
    </citation>
    <scope>NUCLEOTIDE SEQUENCE [LARGE SCALE GENOMIC DNA]</scope>
    <source>
        <strain evidence="7 8">GS1</strain>
    </source>
</reference>
<dbReference type="Proteomes" id="UP000451565">
    <property type="component" value="Unassembled WGS sequence"/>
</dbReference>
<keyword evidence="8" id="KW-1185">Reference proteome</keyword>
<dbReference type="RefSeq" id="WP_153235373.1">
    <property type="nucleotide sequence ID" value="NZ_WINI01000007.1"/>
</dbReference>
<feature type="transmembrane region" description="Helical" evidence="5">
    <location>
        <begin position="325"/>
        <end position="345"/>
    </location>
</feature>
<feature type="transmembrane region" description="Helical" evidence="5">
    <location>
        <begin position="174"/>
        <end position="194"/>
    </location>
</feature>
<organism evidence="7 8">
    <name type="scientific">Glaciimonas soli</name>
    <dbReference type="NCBI Taxonomy" id="2590999"/>
    <lineage>
        <taxon>Bacteria</taxon>
        <taxon>Pseudomonadati</taxon>
        <taxon>Pseudomonadota</taxon>
        <taxon>Betaproteobacteria</taxon>
        <taxon>Burkholderiales</taxon>
        <taxon>Oxalobacteraceae</taxon>
        <taxon>Glaciimonas</taxon>
    </lineage>
</organism>
<dbReference type="SUPFAM" id="SSF52091">
    <property type="entry name" value="SpoIIaa-like"/>
    <property type="match status" value="1"/>
</dbReference>
<dbReference type="Pfam" id="PF00916">
    <property type="entry name" value="Sulfate_transp"/>
    <property type="match status" value="1"/>
</dbReference>
<evidence type="ECO:0000256" key="5">
    <source>
        <dbReference type="SAM" id="Phobius"/>
    </source>
</evidence>
<dbReference type="CDD" id="cd07042">
    <property type="entry name" value="STAS_SulP_like_sulfate_transporter"/>
    <property type="match status" value="1"/>
</dbReference>
<dbReference type="Pfam" id="PF01740">
    <property type="entry name" value="STAS"/>
    <property type="match status" value="1"/>
</dbReference>
<dbReference type="InterPro" id="IPR036513">
    <property type="entry name" value="STAS_dom_sf"/>
</dbReference>
<feature type="transmembrane region" description="Helical" evidence="5">
    <location>
        <begin position="44"/>
        <end position="60"/>
    </location>
</feature>
<dbReference type="GO" id="GO:0016020">
    <property type="term" value="C:membrane"/>
    <property type="evidence" value="ECO:0007669"/>
    <property type="project" value="UniProtKB-SubCell"/>
</dbReference>
<keyword evidence="2 5" id="KW-0812">Transmembrane</keyword>
<keyword evidence="4 5" id="KW-0472">Membrane</keyword>
<protein>
    <submittedName>
        <fullName evidence="7">STAS domain-containing protein</fullName>
    </submittedName>
</protein>
<evidence type="ECO:0000256" key="1">
    <source>
        <dbReference type="ARBA" id="ARBA00004141"/>
    </source>
</evidence>
<evidence type="ECO:0000259" key="6">
    <source>
        <dbReference type="PROSITE" id="PS50801"/>
    </source>
</evidence>
<feature type="transmembrane region" description="Helical" evidence="5">
    <location>
        <begin position="382"/>
        <end position="411"/>
    </location>
</feature>
<evidence type="ECO:0000256" key="4">
    <source>
        <dbReference type="ARBA" id="ARBA00023136"/>
    </source>
</evidence>
<evidence type="ECO:0000256" key="3">
    <source>
        <dbReference type="ARBA" id="ARBA00022989"/>
    </source>
</evidence>
<feature type="transmembrane region" description="Helical" evidence="5">
    <location>
        <begin position="130"/>
        <end position="154"/>
    </location>
</feature>
<feature type="domain" description="STAS" evidence="6">
    <location>
        <begin position="436"/>
        <end position="550"/>
    </location>
</feature>